<name>A0ABW3KE44_9BACT</name>
<reference evidence="3" key="1">
    <citation type="journal article" date="2019" name="Int. J. Syst. Evol. Microbiol.">
        <title>The Global Catalogue of Microorganisms (GCM) 10K type strain sequencing project: providing services to taxonomists for standard genome sequencing and annotation.</title>
        <authorList>
            <consortium name="The Broad Institute Genomics Platform"/>
            <consortium name="The Broad Institute Genome Sequencing Center for Infectious Disease"/>
            <person name="Wu L."/>
            <person name="Ma J."/>
        </authorList>
    </citation>
    <scope>NUCLEOTIDE SEQUENCE [LARGE SCALE GENOMIC DNA]</scope>
    <source>
        <strain evidence="3">CCUG 58938</strain>
    </source>
</reference>
<accession>A0ABW3KE44</accession>
<evidence type="ECO:0000256" key="1">
    <source>
        <dbReference type="SAM" id="SignalP"/>
    </source>
</evidence>
<feature type="chain" id="PRO_5046361314" evidence="1">
    <location>
        <begin position="21"/>
        <end position="473"/>
    </location>
</feature>
<dbReference type="PROSITE" id="PS51257">
    <property type="entry name" value="PROKAR_LIPOPROTEIN"/>
    <property type="match status" value="1"/>
</dbReference>
<keyword evidence="1" id="KW-0732">Signal</keyword>
<dbReference type="EMBL" id="JBHTKA010000016">
    <property type="protein sequence ID" value="MFD1003618.1"/>
    <property type="molecule type" value="Genomic_DNA"/>
</dbReference>
<keyword evidence="3" id="KW-1185">Reference proteome</keyword>
<dbReference type="Proteomes" id="UP001597112">
    <property type="component" value="Unassembled WGS sequence"/>
</dbReference>
<sequence length="473" mass="52722">MKIKISILCSVLACLLLATACYKDLGNYDYTAPEEPVVTGLEDTIYTAFIGDTLRIKPEVKHSLTGTEELTYQWKIGFPYPPFEIIYEGPELEEVFALNPGIYNGLFTIFDKTNGMKYYYPFQVEGKTEFTKGTVILSEEAGGSEISFIKPDNTLLTRLYETINNEKLPGKPLQILPVNRGWQPGNANLKNFWLLFGEGEDPGIIVDVNTFIRSSYISENFYDRPTSISIGALRTGISGVTSGVINGKFYRGSTNSDPSGSAYGKYGNASAGDYTLSPSFIFVEFQYYIGYDTSKKRFVRFTNDGVYFGTDYTVIPIGTGFDPTNVGLDLVHMQYLNSASSMAYLKDNTGKVYEYNFFNSPDTFFPNYRRAFKGSDLVTANTKWAGSLLQVIYFSSGDKIYKYNPVNEELLPLEADFEGRDVSLVKLTTSGDTLVTGTEGNLYYLDVSTGKNGNVITRYEGIPGKPVDVVIRR</sequence>
<protein>
    <submittedName>
        <fullName evidence="2">PKD-like family lipoprotein</fullName>
    </submittedName>
</protein>
<proteinExistence type="predicted"/>
<dbReference type="Pfam" id="PF16407">
    <property type="entry name" value="PKD_2"/>
    <property type="match status" value="1"/>
</dbReference>
<feature type="signal peptide" evidence="1">
    <location>
        <begin position="1"/>
        <end position="20"/>
    </location>
</feature>
<dbReference type="InterPro" id="IPR032183">
    <property type="entry name" value="PKD-like"/>
</dbReference>
<evidence type="ECO:0000313" key="2">
    <source>
        <dbReference type="EMBL" id="MFD1003618.1"/>
    </source>
</evidence>
<dbReference type="RefSeq" id="WP_377586504.1">
    <property type="nucleotide sequence ID" value="NZ_JBHTKA010000016.1"/>
</dbReference>
<evidence type="ECO:0000313" key="3">
    <source>
        <dbReference type="Proteomes" id="UP001597112"/>
    </source>
</evidence>
<gene>
    <name evidence="2" type="ORF">ACFQ21_30110</name>
</gene>
<organism evidence="2 3">
    <name type="scientific">Ohtaekwangia kribbensis</name>
    <dbReference type="NCBI Taxonomy" id="688913"/>
    <lineage>
        <taxon>Bacteria</taxon>
        <taxon>Pseudomonadati</taxon>
        <taxon>Bacteroidota</taxon>
        <taxon>Cytophagia</taxon>
        <taxon>Cytophagales</taxon>
        <taxon>Fulvivirgaceae</taxon>
        <taxon>Ohtaekwangia</taxon>
    </lineage>
</organism>
<comment type="caution">
    <text evidence="2">The sequence shown here is derived from an EMBL/GenBank/DDBJ whole genome shotgun (WGS) entry which is preliminary data.</text>
</comment>